<dbReference type="SUPFAM" id="SSF50341">
    <property type="entry name" value="CheW-like"/>
    <property type="match status" value="1"/>
</dbReference>
<evidence type="ECO:0000313" key="2">
    <source>
        <dbReference type="EMBL" id="MBB3121764.1"/>
    </source>
</evidence>
<proteinExistence type="predicted"/>
<dbReference type="PROSITE" id="PS50851">
    <property type="entry name" value="CHEW"/>
    <property type="match status" value="1"/>
</dbReference>
<dbReference type="Pfam" id="PF01584">
    <property type="entry name" value="CheW"/>
    <property type="match status" value="1"/>
</dbReference>
<dbReference type="GO" id="GO:0007165">
    <property type="term" value="P:signal transduction"/>
    <property type="evidence" value="ECO:0007669"/>
    <property type="project" value="InterPro"/>
</dbReference>
<dbReference type="InterPro" id="IPR002545">
    <property type="entry name" value="CheW-lke_dom"/>
</dbReference>
<dbReference type="Gene3D" id="2.30.30.40">
    <property type="entry name" value="SH3 Domains"/>
    <property type="match status" value="1"/>
</dbReference>
<dbReference type="RefSeq" id="WP_183443449.1">
    <property type="nucleotide sequence ID" value="NZ_JACHXD010000019.1"/>
</dbReference>
<accession>A0A7W5BEP7</accession>
<keyword evidence="3" id="KW-1185">Reference proteome</keyword>
<organism evidence="2 3">
    <name type="scientific">Pseudoduganella violacea</name>
    <dbReference type="NCBI Taxonomy" id="1715466"/>
    <lineage>
        <taxon>Bacteria</taxon>
        <taxon>Pseudomonadati</taxon>
        <taxon>Pseudomonadota</taxon>
        <taxon>Betaproteobacteria</taxon>
        <taxon>Burkholderiales</taxon>
        <taxon>Oxalobacteraceae</taxon>
        <taxon>Telluria group</taxon>
        <taxon>Pseudoduganella</taxon>
    </lineage>
</organism>
<comment type="caution">
    <text evidence="2">The sequence shown here is derived from an EMBL/GenBank/DDBJ whole genome shotgun (WGS) entry which is preliminary data.</text>
</comment>
<sequence>MPLAAHRSAQTLREQFDRGFALALAPPVGGSLNVLIIRIGSERFAVALPDIQGLYVDRTILALPSPMPELLGVANFRGQIVPVYQLASLIGKTGAAAPRWMVLVQERAPLAFAFDAFEAHLCAGARQLLAGSERAVAEQAFDAVHTENGVVPLLPVRTLAGQIAERTAGPGPGGGHG</sequence>
<name>A0A7W5BEP7_9BURK</name>
<dbReference type="Gene3D" id="2.40.50.180">
    <property type="entry name" value="CheA-289, Domain 4"/>
    <property type="match status" value="1"/>
</dbReference>
<dbReference type="AlphaFoldDB" id="A0A7W5BEP7"/>
<dbReference type="InterPro" id="IPR036061">
    <property type="entry name" value="CheW-like_dom_sf"/>
</dbReference>
<dbReference type="GO" id="GO:0006935">
    <property type="term" value="P:chemotaxis"/>
    <property type="evidence" value="ECO:0007669"/>
    <property type="project" value="InterPro"/>
</dbReference>
<feature type="domain" description="CheW-like" evidence="1">
    <location>
        <begin position="31"/>
        <end position="165"/>
    </location>
</feature>
<gene>
    <name evidence="2" type="ORF">FHS03_004856</name>
</gene>
<evidence type="ECO:0000259" key="1">
    <source>
        <dbReference type="PROSITE" id="PS50851"/>
    </source>
</evidence>
<reference evidence="2 3" key="1">
    <citation type="submission" date="2020-08" db="EMBL/GenBank/DDBJ databases">
        <title>Genomic Encyclopedia of Type Strains, Phase III (KMG-III): the genomes of soil and plant-associated and newly described type strains.</title>
        <authorList>
            <person name="Whitman W."/>
        </authorList>
    </citation>
    <scope>NUCLEOTIDE SEQUENCE [LARGE SCALE GENOMIC DNA]</scope>
    <source>
        <strain evidence="2 3">CECT 8897</strain>
    </source>
</reference>
<dbReference type="EMBL" id="JACHXD010000019">
    <property type="protein sequence ID" value="MBB3121764.1"/>
    <property type="molecule type" value="Genomic_DNA"/>
</dbReference>
<dbReference type="Proteomes" id="UP000541535">
    <property type="component" value="Unassembled WGS sequence"/>
</dbReference>
<protein>
    <submittedName>
        <fullName evidence="2">Purine-binding chemotaxis protein CheW</fullName>
    </submittedName>
</protein>
<evidence type="ECO:0000313" key="3">
    <source>
        <dbReference type="Proteomes" id="UP000541535"/>
    </source>
</evidence>